<reference evidence="1" key="1">
    <citation type="journal article" date="2020" name="Nature">
        <title>Giant virus diversity and host interactions through global metagenomics.</title>
        <authorList>
            <person name="Schulz F."/>
            <person name="Roux S."/>
            <person name="Paez-Espino D."/>
            <person name="Jungbluth S."/>
            <person name="Walsh D.A."/>
            <person name="Denef V.J."/>
            <person name="McMahon K.D."/>
            <person name="Konstantinidis K.T."/>
            <person name="Eloe-Fadrosh E.A."/>
            <person name="Kyrpides N.C."/>
            <person name="Woyke T."/>
        </authorList>
    </citation>
    <scope>NUCLEOTIDE SEQUENCE</scope>
    <source>
        <strain evidence="1">GVMAG-M-3300009182-67</strain>
    </source>
</reference>
<organism evidence="1">
    <name type="scientific">viral metagenome</name>
    <dbReference type="NCBI Taxonomy" id="1070528"/>
    <lineage>
        <taxon>unclassified sequences</taxon>
        <taxon>metagenomes</taxon>
        <taxon>organismal metagenomes</taxon>
    </lineage>
</organism>
<evidence type="ECO:0008006" key="2">
    <source>
        <dbReference type="Google" id="ProtNLM"/>
    </source>
</evidence>
<dbReference type="EMBL" id="MN739040">
    <property type="protein sequence ID" value="QHS85125.1"/>
    <property type="molecule type" value="Genomic_DNA"/>
</dbReference>
<protein>
    <recommendedName>
        <fullName evidence="2">MYM-type domain-containing protein</fullName>
    </recommendedName>
</protein>
<dbReference type="AlphaFoldDB" id="A0A6C0AYT0"/>
<sequence length="346" mass="41206">MIPFIVKNLTFFFLNYIKEIINFNLNMETLKKKRGRKPKNFTIEEVPVQTEKKKRGRKKKYEIENFERILNRNEDNNFDHHVIYSDDETLPSVEESCVKKISFGNLDITVSKKAETENVNDFKFKTRTNFQSSIDKDEYSSDEEKEVPVETFIKMDEKVYTETKKYAPKIVSDCKIENSLKKIKIVRTTKEQIKEPSEWPEKCDVCCWWCCHKFDCSPCTLPVKYDSLRKRFSFVGLFCSWNCVKAYNFDKTDHRMLERSMLITLLIQQMYGVTKSICIKQAPPRQTLKMFGGYLDINEFRYPTDVDEYHINLLRFNYIYPEVTEVTNVKVKPEKKNLRLSRPTFI</sequence>
<accession>A0A6C0AYT0</accession>
<name>A0A6C0AYT0_9ZZZZ</name>
<proteinExistence type="predicted"/>
<evidence type="ECO:0000313" key="1">
    <source>
        <dbReference type="EMBL" id="QHS85125.1"/>
    </source>
</evidence>